<dbReference type="PROSITE" id="PS50002">
    <property type="entry name" value="SH3"/>
    <property type="match status" value="1"/>
</dbReference>
<sequence length="757" mass="84784">MSAGSKQTPQGAMDAVNLEKHNLSLLTAKEDILNSKSSTNWAVFAYEKNYDLKLSDSGAGGLAELTDKFMENRILYALLRMKDPSTEQHRIILINWIGEEVDAFHKETCAGHLPAIKAFFKEAHAFFTVHRVDELTPEAIQVILSRISMSGQSSRSTRTHGSETLVGTNYIKTNPALEMRRTNRDSFWAQAEREEDQRKEEERRRRQEERKRWERERIEQEKREAEERERRIKEKENMIDEQRKAQARLEAEERKKEKAKWEQQQREHEAEMRDKFRRSESIEKAAEAAVLVSQRSLNPRDFFRQREQRSNSFSPSYSPTSPTGARTGVPRRPFLRYQRSLTESAFIFRTPESPVSPSNSLRNEFFSSMGSRTPEPTSPSSGFFSPSPTRYGSLPPTVPPRTESLPLACKSPPPIMPRKAGSLPPVSPPRVESQPPVNKPQTGTPPPTNPHSIGSLHHISSPTDEFLFSEGPLRDESSPTASPCRVVSTPPASTPRHESLPFIISKEESSPTSSPFEVPPGDLPQKAEPAPAASSFADKSLPLESLSSQDSVKPQHLPQEEPDLAEIPSTVESLLSSNNSTGVPASPIMQPTAKLVPDATVQIPYCNDAYSSESVADGYYWKSQQELEFPSAMQGTSLETQLDSSEPVQQEEPSETSMLSCGRDPILDKEEVLCHVDIAEKSCNSQEIHMNNLKHNGIGGENGETPEDRAAMEDEAEKLKTGSLPKRVLQNYNAEDDSKLSLERGDIITVLERSNND</sequence>
<dbReference type="Proteomes" id="UP000515159">
    <property type="component" value="Chromosome 1"/>
</dbReference>
<feature type="compositionally biased region" description="Basic and acidic residues" evidence="3">
    <location>
        <begin position="495"/>
        <end position="509"/>
    </location>
</feature>
<evidence type="ECO:0000256" key="3">
    <source>
        <dbReference type="SAM" id="MobiDB-lite"/>
    </source>
</evidence>
<dbReference type="GeneID" id="117364847"/>
<dbReference type="SMART" id="SM00102">
    <property type="entry name" value="ADF"/>
    <property type="match status" value="1"/>
</dbReference>
<dbReference type="SUPFAM" id="SSF50044">
    <property type="entry name" value="SH3-domain"/>
    <property type="match status" value="1"/>
</dbReference>
<dbReference type="GO" id="GO:0030027">
    <property type="term" value="C:lamellipodium"/>
    <property type="evidence" value="ECO:0007669"/>
    <property type="project" value="TreeGrafter"/>
</dbReference>
<dbReference type="PANTHER" id="PTHR10829">
    <property type="entry name" value="CORTACTIN AND DREBRIN"/>
    <property type="match status" value="1"/>
</dbReference>
<name>A0A6P8RXA5_GEOSA</name>
<feature type="region of interest" description="Disordered" evidence="3">
    <location>
        <begin position="631"/>
        <end position="662"/>
    </location>
</feature>
<feature type="compositionally biased region" description="Low complexity" evidence="3">
    <location>
        <begin position="644"/>
        <end position="657"/>
    </location>
</feature>
<evidence type="ECO:0000259" key="5">
    <source>
        <dbReference type="PROSITE" id="PS51263"/>
    </source>
</evidence>
<feature type="region of interest" description="Disordered" evidence="3">
    <location>
        <begin position="150"/>
        <end position="170"/>
    </location>
</feature>
<feature type="region of interest" description="Disordered" evidence="3">
    <location>
        <begin position="694"/>
        <end position="740"/>
    </location>
</feature>
<dbReference type="RefSeq" id="XP_033810420.1">
    <property type="nucleotide sequence ID" value="XM_033954529.1"/>
</dbReference>
<dbReference type="Gene3D" id="2.30.30.40">
    <property type="entry name" value="SH3 Domains"/>
    <property type="match status" value="1"/>
</dbReference>
<feature type="region of interest" description="Disordered" evidence="3">
    <location>
        <begin position="188"/>
        <end position="278"/>
    </location>
</feature>
<dbReference type="Pfam" id="PF00018">
    <property type="entry name" value="SH3_1"/>
    <property type="match status" value="1"/>
</dbReference>
<dbReference type="InterPro" id="IPR036028">
    <property type="entry name" value="SH3-like_dom_sf"/>
</dbReference>
<evidence type="ECO:0000259" key="4">
    <source>
        <dbReference type="PROSITE" id="PS50002"/>
    </source>
</evidence>
<dbReference type="SUPFAM" id="SSF55753">
    <property type="entry name" value="Actin depolymerizing proteins"/>
    <property type="match status" value="1"/>
</dbReference>
<dbReference type="GO" id="GO:0005884">
    <property type="term" value="C:actin filament"/>
    <property type="evidence" value="ECO:0007669"/>
    <property type="project" value="TreeGrafter"/>
</dbReference>
<evidence type="ECO:0000313" key="6">
    <source>
        <dbReference type="Proteomes" id="UP000515159"/>
    </source>
</evidence>
<feature type="domain" description="ADF-H" evidence="5">
    <location>
        <begin position="15"/>
        <end position="145"/>
    </location>
</feature>
<evidence type="ECO:0000256" key="1">
    <source>
        <dbReference type="ARBA" id="ARBA00022443"/>
    </source>
</evidence>
<accession>A0A6P8RXA5</accession>
<organism evidence="6 7">
    <name type="scientific">Geotrypetes seraphini</name>
    <name type="common">Gaboon caecilian</name>
    <name type="synonym">Caecilia seraphini</name>
    <dbReference type="NCBI Taxonomy" id="260995"/>
    <lineage>
        <taxon>Eukaryota</taxon>
        <taxon>Metazoa</taxon>
        <taxon>Chordata</taxon>
        <taxon>Craniata</taxon>
        <taxon>Vertebrata</taxon>
        <taxon>Euteleostomi</taxon>
        <taxon>Amphibia</taxon>
        <taxon>Gymnophiona</taxon>
        <taxon>Geotrypetes</taxon>
    </lineage>
</organism>
<feature type="compositionally biased region" description="Polar residues" evidence="3">
    <location>
        <begin position="353"/>
        <end position="371"/>
    </location>
</feature>
<protein>
    <submittedName>
        <fullName evidence="7">Drebrin-like isoform X1</fullName>
    </submittedName>
</protein>
<dbReference type="Gene3D" id="3.40.20.10">
    <property type="entry name" value="Severin"/>
    <property type="match status" value="1"/>
</dbReference>
<dbReference type="GO" id="GO:0051015">
    <property type="term" value="F:actin filament binding"/>
    <property type="evidence" value="ECO:0007669"/>
    <property type="project" value="TreeGrafter"/>
</dbReference>
<dbReference type="InterPro" id="IPR029006">
    <property type="entry name" value="ADF-H/Gelsolin-like_dom_sf"/>
</dbReference>
<dbReference type="GO" id="GO:0030425">
    <property type="term" value="C:dendrite"/>
    <property type="evidence" value="ECO:0007669"/>
    <property type="project" value="TreeGrafter"/>
</dbReference>
<proteinExistence type="predicted"/>
<feature type="compositionally biased region" description="Basic and acidic residues" evidence="3">
    <location>
        <begin position="191"/>
        <end position="278"/>
    </location>
</feature>
<feature type="region of interest" description="Disordered" evidence="3">
    <location>
        <begin position="296"/>
        <end position="334"/>
    </location>
</feature>
<dbReference type="GO" id="GO:0061003">
    <property type="term" value="P:positive regulation of dendritic spine morphogenesis"/>
    <property type="evidence" value="ECO:0007669"/>
    <property type="project" value="TreeGrafter"/>
</dbReference>
<dbReference type="InterPro" id="IPR002108">
    <property type="entry name" value="ADF-H"/>
</dbReference>
<feature type="domain" description="SH3" evidence="4">
    <location>
        <begin position="721"/>
        <end position="757"/>
    </location>
</feature>
<reference evidence="7" key="1">
    <citation type="submission" date="2025-08" db="UniProtKB">
        <authorList>
            <consortium name="RefSeq"/>
        </authorList>
    </citation>
    <scope>IDENTIFICATION</scope>
</reference>
<dbReference type="CDD" id="cd00174">
    <property type="entry name" value="SH3"/>
    <property type="match status" value="1"/>
</dbReference>
<feature type="compositionally biased region" description="Basic and acidic residues" evidence="3">
    <location>
        <begin position="706"/>
        <end position="720"/>
    </location>
</feature>
<dbReference type="GO" id="GO:0030833">
    <property type="term" value="P:regulation of actin filament polymerization"/>
    <property type="evidence" value="ECO:0007669"/>
    <property type="project" value="TreeGrafter"/>
</dbReference>
<dbReference type="PROSITE" id="PS51263">
    <property type="entry name" value="ADF_H"/>
    <property type="match status" value="1"/>
</dbReference>
<gene>
    <name evidence="7" type="primary">LOC117364847</name>
</gene>
<dbReference type="GO" id="GO:0048812">
    <property type="term" value="P:neuron projection morphogenesis"/>
    <property type="evidence" value="ECO:0007669"/>
    <property type="project" value="TreeGrafter"/>
</dbReference>
<feature type="compositionally biased region" description="Polar residues" evidence="3">
    <location>
        <begin position="633"/>
        <end position="643"/>
    </location>
</feature>
<keyword evidence="6" id="KW-1185">Reference proteome</keyword>
<dbReference type="OrthoDB" id="5971719at2759"/>
<dbReference type="PANTHER" id="PTHR10829:SF9">
    <property type="entry name" value="ADF-H DOMAIN-CONTAINING PROTEIN"/>
    <property type="match status" value="1"/>
</dbReference>
<feature type="compositionally biased region" description="Low complexity" evidence="3">
    <location>
        <begin position="310"/>
        <end position="322"/>
    </location>
</feature>
<evidence type="ECO:0000256" key="2">
    <source>
        <dbReference type="PROSITE-ProRule" id="PRU00192"/>
    </source>
</evidence>
<dbReference type="KEGG" id="gsh:117364847"/>
<feature type="region of interest" description="Disordered" evidence="3">
    <location>
        <begin position="350"/>
        <end position="589"/>
    </location>
</feature>
<feature type="compositionally biased region" description="Polar residues" evidence="3">
    <location>
        <begin position="570"/>
        <end position="583"/>
    </location>
</feature>
<feature type="compositionally biased region" description="Low complexity" evidence="3">
    <location>
        <begin position="373"/>
        <end position="389"/>
    </location>
</feature>
<evidence type="ECO:0000313" key="7">
    <source>
        <dbReference type="RefSeq" id="XP_033810420.1"/>
    </source>
</evidence>
<dbReference type="GO" id="GO:0045211">
    <property type="term" value="C:postsynaptic membrane"/>
    <property type="evidence" value="ECO:0007669"/>
    <property type="project" value="TreeGrafter"/>
</dbReference>
<dbReference type="InParanoid" id="A0A6P8RXA5"/>
<dbReference type="AlphaFoldDB" id="A0A6P8RXA5"/>
<dbReference type="GO" id="GO:0030864">
    <property type="term" value="C:cortical actin cytoskeleton"/>
    <property type="evidence" value="ECO:0007669"/>
    <property type="project" value="TreeGrafter"/>
</dbReference>
<dbReference type="GO" id="GO:0030427">
    <property type="term" value="C:site of polarized growth"/>
    <property type="evidence" value="ECO:0007669"/>
    <property type="project" value="TreeGrafter"/>
</dbReference>
<dbReference type="GO" id="GO:0045773">
    <property type="term" value="P:positive regulation of axon extension"/>
    <property type="evidence" value="ECO:0007669"/>
    <property type="project" value="TreeGrafter"/>
</dbReference>
<dbReference type="Pfam" id="PF00241">
    <property type="entry name" value="Cofilin_ADF"/>
    <property type="match status" value="1"/>
</dbReference>
<dbReference type="GO" id="GO:0098974">
    <property type="term" value="P:postsynaptic actin cytoskeleton organization"/>
    <property type="evidence" value="ECO:0007669"/>
    <property type="project" value="TreeGrafter"/>
</dbReference>
<keyword evidence="1 2" id="KW-0728">SH3 domain</keyword>
<dbReference type="InterPro" id="IPR001452">
    <property type="entry name" value="SH3_domain"/>
</dbReference>
<dbReference type="GO" id="GO:0014069">
    <property type="term" value="C:postsynaptic density"/>
    <property type="evidence" value="ECO:0007669"/>
    <property type="project" value="TreeGrafter"/>
</dbReference>